<evidence type="ECO:0000313" key="3">
    <source>
        <dbReference type="Proteomes" id="UP000318704"/>
    </source>
</evidence>
<keyword evidence="1" id="KW-0812">Transmembrane</keyword>
<gene>
    <name evidence="2" type="ORF">V144x_18050</name>
</gene>
<feature type="transmembrane region" description="Helical" evidence="1">
    <location>
        <begin position="12"/>
        <end position="29"/>
    </location>
</feature>
<feature type="transmembrane region" description="Helical" evidence="1">
    <location>
        <begin position="102"/>
        <end position="122"/>
    </location>
</feature>
<feature type="transmembrane region" description="Helical" evidence="1">
    <location>
        <begin position="75"/>
        <end position="96"/>
    </location>
</feature>
<name>A0A517VTL0_9PLAN</name>
<evidence type="ECO:0000313" key="2">
    <source>
        <dbReference type="EMBL" id="QDT96351.1"/>
    </source>
</evidence>
<organism evidence="2 3">
    <name type="scientific">Gimesia aquarii</name>
    <dbReference type="NCBI Taxonomy" id="2527964"/>
    <lineage>
        <taxon>Bacteria</taxon>
        <taxon>Pseudomonadati</taxon>
        <taxon>Planctomycetota</taxon>
        <taxon>Planctomycetia</taxon>
        <taxon>Planctomycetales</taxon>
        <taxon>Planctomycetaceae</taxon>
        <taxon>Gimesia</taxon>
    </lineage>
</organism>
<proteinExistence type="predicted"/>
<dbReference type="Proteomes" id="UP000318704">
    <property type="component" value="Chromosome"/>
</dbReference>
<dbReference type="RefSeq" id="WP_144984314.1">
    <property type="nucleotide sequence ID" value="NZ_CP037920.1"/>
</dbReference>
<accession>A0A517VTL0</accession>
<keyword evidence="1" id="KW-0472">Membrane</keyword>
<reference evidence="2 3" key="1">
    <citation type="submission" date="2019-03" db="EMBL/GenBank/DDBJ databases">
        <title>Deep-cultivation of Planctomycetes and their phenomic and genomic characterization uncovers novel biology.</title>
        <authorList>
            <person name="Wiegand S."/>
            <person name="Jogler M."/>
            <person name="Boedeker C."/>
            <person name="Pinto D."/>
            <person name="Vollmers J."/>
            <person name="Rivas-Marin E."/>
            <person name="Kohn T."/>
            <person name="Peeters S.H."/>
            <person name="Heuer A."/>
            <person name="Rast P."/>
            <person name="Oberbeckmann S."/>
            <person name="Bunk B."/>
            <person name="Jeske O."/>
            <person name="Meyerdierks A."/>
            <person name="Storesund J.E."/>
            <person name="Kallscheuer N."/>
            <person name="Luecker S."/>
            <person name="Lage O.M."/>
            <person name="Pohl T."/>
            <person name="Merkel B.J."/>
            <person name="Hornburger P."/>
            <person name="Mueller R.-W."/>
            <person name="Bruemmer F."/>
            <person name="Labrenz M."/>
            <person name="Spormann A.M."/>
            <person name="Op den Camp H."/>
            <person name="Overmann J."/>
            <person name="Amann R."/>
            <person name="Jetten M.S.M."/>
            <person name="Mascher T."/>
            <person name="Medema M.H."/>
            <person name="Devos D.P."/>
            <person name="Kaster A.-K."/>
            <person name="Ovreas L."/>
            <person name="Rohde M."/>
            <person name="Galperin M.Y."/>
            <person name="Jogler C."/>
        </authorList>
    </citation>
    <scope>NUCLEOTIDE SEQUENCE [LARGE SCALE GENOMIC DNA]</scope>
    <source>
        <strain evidence="2 3">V144</strain>
    </source>
</reference>
<keyword evidence="1" id="KW-1133">Transmembrane helix</keyword>
<sequence length="136" mass="15398">MKQSVRTSRIFNLFSALLAFVLWGGWAYYINSASSAKSGVVSALTQGTASFLITLFMVHAVTFLFHQFRNPVTKVLLPAIVVISFTSLCLVNLHLLMGTPRVFYTIFPALTVAFSFCFYTSFKLLKIHQQRNQQYE</sequence>
<evidence type="ECO:0000256" key="1">
    <source>
        <dbReference type="SAM" id="Phobius"/>
    </source>
</evidence>
<dbReference type="AlphaFoldDB" id="A0A517VTL0"/>
<dbReference type="KEGG" id="gaw:V144x_18050"/>
<feature type="transmembrane region" description="Helical" evidence="1">
    <location>
        <begin position="49"/>
        <end position="68"/>
    </location>
</feature>
<dbReference type="EMBL" id="CP037920">
    <property type="protein sequence ID" value="QDT96351.1"/>
    <property type="molecule type" value="Genomic_DNA"/>
</dbReference>
<protein>
    <submittedName>
        <fullName evidence="2">Uncharacterized protein</fullName>
    </submittedName>
</protein>